<dbReference type="RefSeq" id="WP_256095328.1">
    <property type="nucleotide sequence ID" value="NZ_FMCT01000002.1"/>
</dbReference>
<dbReference type="Proteomes" id="UP000183585">
    <property type="component" value="Unassembled WGS sequence"/>
</dbReference>
<keyword evidence="2" id="KW-1185">Reference proteome</keyword>
<gene>
    <name evidence="1" type="ORF">GA0070563_102262</name>
</gene>
<sequence length="43" mass="4644">MSENKPENPDLEATTAEDIEVVAHSDEEEEVPGTCITNNSNAL</sequence>
<name>A0A1C4VGR1_9ACTN</name>
<evidence type="ECO:0000313" key="1">
    <source>
        <dbReference type="EMBL" id="SCE82979.1"/>
    </source>
</evidence>
<evidence type="ECO:0000313" key="2">
    <source>
        <dbReference type="Proteomes" id="UP000183585"/>
    </source>
</evidence>
<reference evidence="2" key="1">
    <citation type="submission" date="2016-06" db="EMBL/GenBank/DDBJ databases">
        <authorList>
            <person name="Varghese N."/>
            <person name="Submissions Spin"/>
        </authorList>
    </citation>
    <scope>NUCLEOTIDE SEQUENCE [LARGE SCALE GENOMIC DNA]</scope>
    <source>
        <strain evidence="2">DSM 43168</strain>
    </source>
</reference>
<proteinExistence type="predicted"/>
<protein>
    <submittedName>
        <fullName evidence="1">Uncharacterized protein</fullName>
    </submittedName>
</protein>
<dbReference type="AlphaFoldDB" id="A0A1C4VGR1"/>
<dbReference type="EMBL" id="FMCT01000002">
    <property type="protein sequence ID" value="SCE82979.1"/>
    <property type="molecule type" value="Genomic_DNA"/>
</dbReference>
<organism evidence="1 2">
    <name type="scientific">Micromonospora carbonacea</name>
    <dbReference type="NCBI Taxonomy" id="47853"/>
    <lineage>
        <taxon>Bacteria</taxon>
        <taxon>Bacillati</taxon>
        <taxon>Actinomycetota</taxon>
        <taxon>Actinomycetes</taxon>
        <taxon>Micromonosporales</taxon>
        <taxon>Micromonosporaceae</taxon>
        <taxon>Micromonospora</taxon>
    </lineage>
</organism>
<accession>A0A1C4VGR1</accession>